<dbReference type="Proteomes" id="UP000437017">
    <property type="component" value="Unassembled WGS sequence"/>
</dbReference>
<evidence type="ECO:0000256" key="1">
    <source>
        <dbReference type="SAM" id="Phobius"/>
    </source>
</evidence>
<proteinExistence type="predicted"/>
<dbReference type="AlphaFoldDB" id="A0A643BX45"/>
<feature type="non-terminal residue" evidence="2">
    <location>
        <position position="65"/>
    </location>
</feature>
<keyword evidence="1" id="KW-1133">Transmembrane helix</keyword>
<feature type="transmembrane region" description="Helical" evidence="1">
    <location>
        <begin position="31"/>
        <end position="50"/>
    </location>
</feature>
<keyword evidence="1" id="KW-0472">Membrane</keyword>
<dbReference type="EMBL" id="SGJD01003720">
    <property type="protein sequence ID" value="KAB0392603.1"/>
    <property type="molecule type" value="Genomic_DNA"/>
</dbReference>
<organism evidence="2 3">
    <name type="scientific">Balaenoptera physalus</name>
    <name type="common">Fin whale</name>
    <name type="synonym">Balaena physalus</name>
    <dbReference type="NCBI Taxonomy" id="9770"/>
    <lineage>
        <taxon>Eukaryota</taxon>
        <taxon>Metazoa</taxon>
        <taxon>Chordata</taxon>
        <taxon>Craniata</taxon>
        <taxon>Vertebrata</taxon>
        <taxon>Euteleostomi</taxon>
        <taxon>Mammalia</taxon>
        <taxon>Eutheria</taxon>
        <taxon>Laurasiatheria</taxon>
        <taxon>Artiodactyla</taxon>
        <taxon>Whippomorpha</taxon>
        <taxon>Cetacea</taxon>
        <taxon>Mysticeti</taxon>
        <taxon>Balaenopteridae</taxon>
        <taxon>Balaenoptera</taxon>
    </lineage>
</organism>
<accession>A0A643BX45</accession>
<name>A0A643BX45_BALPH</name>
<gene>
    <name evidence="2" type="ORF">E2I00_005909</name>
</gene>
<keyword evidence="3" id="KW-1185">Reference proteome</keyword>
<protein>
    <submittedName>
        <fullName evidence="2">Uncharacterized protein</fullName>
    </submittedName>
</protein>
<evidence type="ECO:0000313" key="2">
    <source>
        <dbReference type="EMBL" id="KAB0392603.1"/>
    </source>
</evidence>
<comment type="caution">
    <text evidence="2">The sequence shown here is derived from an EMBL/GenBank/DDBJ whole genome shotgun (WGS) entry which is preliminary data.</text>
</comment>
<keyword evidence="1" id="KW-0812">Transmembrane</keyword>
<sequence>MEVTVLNGIDLQDYLLALFRKCSCRLPFVTFVRYFLIFWFLCQAVVTNIVSTLSQSIPPPSLDPK</sequence>
<reference evidence="2 3" key="1">
    <citation type="journal article" date="2019" name="PLoS ONE">
        <title>Genomic analyses reveal an absence of contemporary introgressive admixture between fin whales and blue whales, despite known hybrids.</title>
        <authorList>
            <person name="Westbury M.V."/>
            <person name="Petersen B."/>
            <person name="Lorenzen E.D."/>
        </authorList>
    </citation>
    <scope>NUCLEOTIDE SEQUENCE [LARGE SCALE GENOMIC DNA]</scope>
    <source>
        <strain evidence="2">FinWhale-01</strain>
    </source>
</reference>
<evidence type="ECO:0000313" key="3">
    <source>
        <dbReference type="Proteomes" id="UP000437017"/>
    </source>
</evidence>